<dbReference type="AlphaFoldDB" id="A0A5M4FB65"/>
<dbReference type="InterPro" id="IPR029063">
    <property type="entry name" value="SAM-dependent_MTases_sf"/>
</dbReference>
<dbReference type="Pfam" id="PF13649">
    <property type="entry name" value="Methyltransf_25"/>
    <property type="match status" value="1"/>
</dbReference>
<proteinExistence type="predicted"/>
<dbReference type="RefSeq" id="WP_149690269.1">
    <property type="nucleotide sequence ID" value="NZ_SDPQ02000003.1"/>
</dbReference>
<keyword evidence="1" id="KW-0808">Transferase</keyword>
<dbReference type="CDD" id="cd02440">
    <property type="entry name" value="AdoMet_MTases"/>
    <property type="match status" value="1"/>
</dbReference>
<protein>
    <submittedName>
        <fullName evidence="3">Class I SAM-dependent methyltransferase</fullName>
    </submittedName>
</protein>
<dbReference type="PANTHER" id="PTHR43861">
    <property type="entry name" value="TRANS-ACONITATE 2-METHYLTRANSFERASE-RELATED"/>
    <property type="match status" value="1"/>
</dbReference>
<organism evidence="3 4">
    <name type="scientific">Aeromicrobium ginsengisoli</name>
    <dbReference type="NCBI Taxonomy" id="363867"/>
    <lineage>
        <taxon>Bacteria</taxon>
        <taxon>Bacillati</taxon>
        <taxon>Actinomycetota</taxon>
        <taxon>Actinomycetes</taxon>
        <taxon>Propionibacteriales</taxon>
        <taxon>Nocardioidaceae</taxon>
        <taxon>Aeromicrobium</taxon>
    </lineage>
</organism>
<comment type="caution">
    <text evidence="3">The sequence shown here is derived from an EMBL/GenBank/DDBJ whole genome shotgun (WGS) entry which is preliminary data.</text>
</comment>
<dbReference type="InterPro" id="IPR041698">
    <property type="entry name" value="Methyltransf_25"/>
</dbReference>
<dbReference type="EMBL" id="SDPQ02000003">
    <property type="protein sequence ID" value="KAA1395608.1"/>
    <property type="molecule type" value="Genomic_DNA"/>
</dbReference>
<dbReference type="Gene3D" id="3.40.50.150">
    <property type="entry name" value="Vaccinia Virus protein VP39"/>
    <property type="match status" value="1"/>
</dbReference>
<evidence type="ECO:0000313" key="4">
    <source>
        <dbReference type="Proteomes" id="UP000380867"/>
    </source>
</evidence>
<evidence type="ECO:0000259" key="2">
    <source>
        <dbReference type="Pfam" id="PF13649"/>
    </source>
</evidence>
<evidence type="ECO:0000256" key="1">
    <source>
        <dbReference type="ARBA" id="ARBA00022679"/>
    </source>
</evidence>
<accession>A0A5M4FB65</accession>
<reference evidence="3" key="1">
    <citation type="submission" date="2019-09" db="EMBL/GenBank/DDBJ databases">
        <authorList>
            <person name="Li J."/>
        </authorList>
    </citation>
    <scope>NUCLEOTIDE SEQUENCE [LARGE SCALE GENOMIC DNA]</scope>
    <source>
        <strain evidence="3">JCM 14732</strain>
    </source>
</reference>
<gene>
    <name evidence="3" type="ORF">ESP70_015775</name>
</gene>
<dbReference type="GO" id="GO:0008168">
    <property type="term" value="F:methyltransferase activity"/>
    <property type="evidence" value="ECO:0007669"/>
    <property type="project" value="UniProtKB-KW"/>
</dbReference>
<dbReference type="GO" id="GO:0032259">
    <property type="term" value="P:methylation"/>
    <property type="evidence" value="ECO:0007669"/>
    <property type="project" value="UniProtKB-KW"/>
</dbReference>
<sequence length="212" mass="23123">MTHQHTERPEDHFTREFWDERYSGEQVWSGNPNPHLVTYASQLRPGTALDFGSGEGADAIWLAQQGWRVTAIDISPVALEGVSARAAQLGLDLTGQQADAFEWSAGPTYDLVSAQFMHLPRPAFTRLHQELAASVAPGGTLLIVGHHPDDLGHAPEGTAFEDIRFTGDEVASTLDPAEWATIDALRPEREWIDRDGHAAVAVDAVLRAVRVG</sequence>
<dbReference type="OrthoDB" id="9786503at2"/>
<dbReference type="PANTHER" id="PTHR43861:SF3">
    <property type="entry name" value="PUTATIVE (AFU_ORTHOLOGUE AFUA_2G14390)-RELATED"/>
    <property type="match status" value="1"/>
</dbReference>
<name>A0A5M4FB65_9ACTN</name>
<feature type="domain" description="Methyltransferase" evidence="2">
    <location>
        <begin position="49"/>
        <end position="139"/>
    </location>
</feature>
<evidence type="ECO:0000313" key="3">
    <source>
        <dbReference type="EMBL" id="KAA1395608.1"/>
    </source>
</evidence>
<keyword evidence="4" id="KW-1185">Reference proteome</keyword>
<dbReference type="Proteomes" id="UP000380867">
    <property type="component" value="Unassembled WGS sequence"/>
</dbReference>
<dbReference type="SUPFAM" id="SSF53335">
    <property type="entry name" value="S-adenosyl-L-methionine-dependent methyltransferases"/>
    <property type="match status" value="1"/>
</dbReference>
<keyword evidence="3" id="KW-0489">Methyltransferase</keyword>